<evidence type="ECO:0000256" key="1">
    <source>
        <dbReference type="SAM" id="MobiDB-lite"/>
    </source>
</evidence>
<dbReference type="KEGG" id="bvq:FHE72_23430"/>
<evidence type="ECO:0000313" key="3">
    <source>
        <dbReference type="Proteomes" id="UP000465062"/>
    </source>
</evidence>
<dbReference type="Proteomes" id="UP000465062">
    <property type="component" value="Plasmid p6"/>
</dbReference>
<sequence length="134" mass="14624">MAKKKLTTFSNLASTKKNEDNNNVNVNDNVDVKSTNDDVQNSFDENVDINKNINVNNNNEDFYGSLKSLAGKSTTKGNDKIKPTGIYFEKNVLKALKKLASNGGRGAQSKIVNDATKEAFIQAGILDKEGNLLI</sequence>
<dbReference type="EMBL" id="CP047395">
    <property type="protein sequence ID" value="QHE63946.1"/>
    <property type="molecule type" value="Genomic_DNA"/>
</dbReference>
<evidence type="ECO:0000313" key="2">
    <source>
        <dbReference type="EMBL" id="QHE63946.1"/>
    </source>
</evidence>
<gene>
    <name evidence="2" type="ORF">FHE72_23430</name>
</gene>
<name>A0A6I6UXJ7_9BACI</name>
<accession>A0A6I6UXJ7</accession>
<proteinExistence type="predicted"/>
<dbReference type="AlphaFoldDB" id="A0A6I6UXJ7"/>
<organism evidence="2 3">
    <name type="scientific">Rossellomorea vietnamensis</name>
    <dbReference type="NCBI Taxonomy" id="218284"/>
    <lineage>
        <taxon>Bacteria</taxon>
        <taxon>Bacillati</taxon>
        <taxon>Bacillota</taxon>
        <taxon>Bacilli</taxon>
        <taxon>Bacillales</taxon>
        <taxon>Bacillaceae</taxon>
        <taxon>Rossellomorea</taxon>
    </lineage>
</organism>
<protein>
    <submittedName>
        <fullName evidence="2">Uncharacterized protein</fullName>
    </submittedName>
</protein>
<geneLocation type="plasmid" evidence="2 3">
    <name>p6</name>
</geneLocation>
<keyword evidence="2" id="KW-0614">Plasmid</keyword>
<dbReference type="RefSeq" id="WP_159363369.1">
    <property type="nucleotide sequence ID" value="NZ_CP047395.1"/>
</dbReference>
<reference evidence="2 3" key="1">
    <citation type="submission" date="2019-06" db="EMBL/GenBank/DDBJ databases">
        <title>An operon consisting of a P-type ATPase gene and a transcriptional regular gene given the different cadmium resistance in Bacillus vietamensis 151-6 and Bacillus marisflavi 151-25.</title>
        <authorList>
            <person name="Yu X."/>
        </authorList>
    </citation>
    <scope>NUCLEOTIDE SEQUENCE [LARGE SCALE GENOMIC DNA]</scope>
    <source>
        <strain evidence="2 3">151-6</strain>
        <plasmid evidence="2 3">p6</plasmid>
    </source>
</reference>
<feature type="region of interest" description="Disordered" evidence="1">
    <location>
        <begin position="1"/>
        <end position="38"/>
    </location>
</feature>